<sequence length="275" mass="28897">MVREVFAKHSVTEKSAYQFKSGIFLQFVRCIMAVTDQTKQIFSLMQSGKAFKNPLASASSSLSSSISSGTSGMNTLKSNLTNPTAQTALQNAGINTTLLTSGAGALTSSASTVTSLVSYGQTSVNEFSQRMQLAEGYKSSYESLTGTSAGCSPFNSVMGVAQGIGQSAMNAYNTVMTGVNSAISALNDAIAKGLATIQDLAAAAYAKINELITKAKEFAQKVVDMIAEEASLISDYLKTQASAFMAKYMPDWFKDSCKSAVTNNVATDELKAAAK</sequence>
<feature type="domain" description="DUF7217" evidence="1">
    <location>
        <begin position="38"/>
        <end position="272"/>
    </location>
</feature>
<accession>G0YPJ5</accession>
<dbReference type="InterPro" id="IPR055641">
    <property type="entry name" value="DUF7217"/>
</dbReference>
<organism evidence="2 3">
    <name type="scientific">Erwinia phage vB_Eam-MM7</name>
    <dbReference type="NCBI Taxonomy" id="1051674"/>
    <lineage>
        <taxon>Viruses</taxon>
        <taxon>Duplodnaviria</taxon>
        <taxon>Heunggongvirae</taxon>
        <taxon>Uroviricota</taxon>
        <taxon>Caudoviricetes</taxon>
        <taxon>Andersonviridae</taxon>
        <taxon>Ounavirinae</taxon>
        <taxon>Kolesnikvirus</taxon>
        <taxon>Kolesnikvirus M7</taxon>
    </lineage>
</organism>
<dbReference type="KEGG" id="vg:40082659"/>
<dbReference type="Proteomes" id="UP000008894">
    <property type="component" value="Segment"/>
</dbReference>
<keyword evidence="3" id="KW-1185">Reference proteome</keyword>
<evidence type="ECO:0000313" key="3">
    <source>
        <dbReference type="Proteomes" id="UP000008894"/>
    </source>
</evidence>
<dbReference type="RefSeq" id="YP_009606681.1">
    <property type="nucleotide sequence ID" value="NC_041978.1"/>
</dbReference>
<evidence type="ECO:0000313" key="2">
    <source>
        <dbReference type="EMBL" id="AEJ81272.1"/>
    </source>
</evidence>
<dbReference type="OrthoDB" id="9168at10239"/>
<protein>
    <submittedName>
        <fullName evidence="2">Gp013</fullName>
    </submittedName>
</protein>
<reference evidence="2 3" key="1">
    <citation type="journal article" date="2011" name="Appl. Environ. Microbiol.">
        <title>Novel Virulent and Broad-Host-Range Erwinia amylovora Bacteriophages Reveal a High Degree of Mosaicism and a Relationship to Enterobacteriaceae Phages.</title>
        <authorList>
            <person name="Born Y."/>
            <person name="Fieseler L."/>
            <person name="Marazzi J."/>
            <person name="Lurz R."/>
            <person name="Duffy B."/>
            <person name="Loessner M.J."/>
        </authorList>
    </citation>
    <scope>NUCLEOTIDE SEQUENCE [LARGE SCALE GENOMIC DNA]</scope>
</reference>
<proteinExistence type="predicted"/>
<dbReference type="GeneID" id="40082659"/>
<dbReference type="EMBL" id="HQ728263">
    <property type="protein sequence ID" value="AEJ81272.1"/>
    <property type="molecule type" value="Genomic_DNA"/>
</dbReference>
<evidence type="ECO:0000259" key="1">
    <source>
        <dbReference type="Pfam" id="PF23854"/>
    </source>
</evidence>
<dbReference type="Pfam" id="PF23854">
    <property type="entry name" value="DUF7217"/>
    <property type="match status" value="1"/>
</dbReference>
<name>G0YPJ5_9CAUD</name>